<dbReference type="Pfam" id="PF02498">
    <property type="entry name" value="Bro-N"/>
    <property type="match status" value="1"/>
</dbReference>
<comment type="caution">
    <text evidence="2">The sequence shown here is derived from an EMBL/GenBank/DDBJ whole genome shotgun (WGS) entry which is preliminary data.</text>
</comment>
<evidence type="ECO:0000313" key="2">
    <source>
        <dbReference type="EMBL" id="RXI52637.1"/>
    </source>
</evidence>
<dbReference type="RefSeq" id="WP_128993124.1">
    <property type="nucleotide sequence ID" value="NZ_QMAU01000049.1"/>
</dbReference>
<protein>
    <submittedName>
        <fullName evidence="2">Phage antirepressor protein</fullName>
    </submittedName>
</protein>
<name>A0ABY0ELS4_CLOTA</name>
<organism evidence="2 3">
    <name type="scientific">Clostridium tetani</name>
    <dbReference type="NCBI Taxonomy" id="1513"/>
    <lineage>
        <taxon>Bacteria</taxon>
        <taxon>Bacillati</taxon>
        <taxon>Bacillota</taxon>
        <taxon>Clostridia</taxon>
        <taxon>Eubacteriales</taxon>
        <taxon>Clostridiaceae</taxon>
        <taxon>Clostridium</taxon>
    </lineage>
</organism>
<dbReference type="Proteomes" id="UP000290273">
    <property type="component" value="Unassembled WGS sequence"/>
</dbReference>
<evidence type="ECO:0000313" key="3">
    <source>
        <dbReference type="Proteomes" id="UP000290273"/>
    </source>
</evidence>
<dbReference type="SMART" id="SM01040">
    <property type="entry name" value="Bro-N"/>
    <property type="match status" value="1"/>
</dbReference>
<dbReference type="Pfam" id="PF03374">
    <property type="entry name" value="ANT"/>
    <property type="match status" value="1"/>
</dbReference>
<feature type="domain" description="Bro-N" evidence="1">
    <location>
        <begin position="1"/>
        <end position="111"/>
    </location>
</feature>
<accession>A0ABY0ELS4</accession>
<evidence type="ECO:0000259" key="1">
    <source>
        <dbReference type="PROSITE" id="PS51750"/>
    </source>
</evidence>
<reference evidence="2 3" key="1">
    <citation type="submission" date="2018-06" db="EMBL/GenBank/DDBJ databases">
        <title>Genome conservation of Clostridium tetani.</title>
        <authorList>
            <person name="Bruggemann H."/>
            <person name="Popoff M.R."/>
        </authorList>
    </citation>
    <scope>NUCLEOTIDE SEQUENCE [LARGE SCALE GENOMIC DNA]</scope>
    <source>
        <strain evidence="2 3">63.05</strain>
    </source>
</reference>
<proteinExistence type="predicted"/>
<dbReference type="EMBL" id="QMAU01000049">
    <property type="protein sequence ID" value="RXI52637.1"/>
    <property type="molecule type" value="Genomic_DNA"/>
</dbReference>
<gene>
    <name evidence="2" type="ORF">DP131_12005</name>
</gene>
<dbReference type="InterPro" id="IPR003497">
    <property type="entry name" value="BRO_N_domain"/>
</dbReference>
<dbReference type="PROSITE" id="PS51750">
    <property type="entry name" value="BRO_N"/>
    <property type="match status" value="1"/>
</dbReference>
<sequence length="272" mass="31448">MNNLQIIDQRNLLGKDFKVYGDFQNPLFLAKDVAEWIDYSKTSQGYYNTSKMLMSIDDDEKVTITNCNSGGSKLFLTEDGLYEVLMQSRKPIAKQFKKKVKEILKDIRKHGMYAKDELLDNPDLLIQVATKLKEEKAKNKMLELQNKQKEQIIGELKPRADYTDRILKNKGLVTITQIAKDYGMTGTGLNKLLHELKVQYKQSDQWLLYKEHSGKGYTHSETIDIVRSDGRADIKMNTKWTQKGRLFLYNLLKSNGILPTIEQDIEREIACN</sequence>
<dbReference type="InterPro" id="IPR005039">
    <property type="entry name" value="Ant_C"/>
</dbReference>